<feature type="non-terminal residue" evidence="3">
    <location>
        <position position="1"/>
    </location>
</feature>
<protein>
    <recommendedName>
        <fullName evidence="2">GP-PDE domain-containing protein</fullName>
    </recommendedName>
</protein>
<dbReference type="Gene3D" id="3.20.20.190">
    <property type="entry name" value="Phosphatidylinositol (PI) phosphodiesterase"/>
    <property type="match status" value="1"/>
</dbReference>
<evidence type="ECO:0000313" key="3">
    <source>
        <dbReference type="EMBL" id="KKL64506.1"/>
    </source>
</evidence>
<dbReference type="PANTHER" id="PTHR46211">
    <property type="entry name" value="GLYCEROPHOSPHORYL DIESTER PHOSPHODIESTERASE"/>
    <property type="match status" value="1"/>
</dbReference>
<dbReference type="GO" id="GO:0006629">
    <property type="term" value="P:lipid metabolic process"/>
    <property type="evidence" value="ECO:0007669"/>
    <property type="project" value="InterPro"/>
</dbReference>
<evidence type="ECO:0000259" key="2">
    <source>
        <dbReference type="PROSITE" id="PS51704"/>
    </source>
</evidence>
<feature type="domain" description="GP-PDE" evidence="2">
    <location>
        <begin position="1"/>
        <end position="74"/>
    </location>
</feature>
<dbReference type="PANTHER" id="PTHR46211:SF14">
    <property type="entry name" value="GLYCEROPHOSPHODIESTER PHOSPHODIESTERASE"/>
    <property type="match status" value="1"/>
</dbReference>
<dbReference type="AlphaFoldDB" id="A0A0F9EE31"/>
<reference evidence="3" key="1">
    <citation type="journal article" date="2015" name="Nature">
        <title>Complex archaea that bridge the gap between prokaryotes and eukaryotes.</title>
        <authorList>
            <person name="Spang A."/>
            <person name="Saw J.H."/>
            <person name="Jorgensen S.L."/>
            <person name="Zaremba-Niedzwiedzka K."/>
            <person name="Martijn J."/>
            <person name="Lind A.E."/>
            <person name="van Eijk R."/>
            <person name="Schleper C."/>
            <person name="Guy L."/>
            <person name="Ettema T.J."/>
        </authorList>
    </citation>
    <scope>NUCLEOTIDE SEQUENCE</scope>
</reference>
<dbReference type="SUPFAM" id="SSF51695">
    <property type="entry name" value="PLC-like phosphodiesterases"/>
    <property type="match status" value="1"/>
</dbReference>
<comment type="caution">
    <text evidence="3">The sequence shown here is derived from an EMBL/GenBank/DDBJ whole genome shotgun (WGS) entry which is preliminary data.</text>
</comment>
<feature type="region of interest" description="Disordered" evidence="1">
    <location>
        <begin position="52"/>
        <end position="74"/>
    </location>
</feature>
<evidence type="ECO:0000256" key="1">
    <source>
        <dbReference type="SAM" id="MobiDB-lite"/>
    </source>
</evidence>
<dbReference type="GO" id="GO:0008081">
    <property type="term" value="F:phosphoric diester hydrolase activity"/>
    <property type="evidence" value="ECO:0007669"/>
    <property type="project" value="InterPro"/>
</dbReference>
<dbReference type="InterPro" id="IPR030395">
    <property type="entry name" value="GP_PDE_dom"/>
</dbReference>
<dbReference type="EMBL" id="LAZR01027819">
    <property type="protein sequence ID" value="KKL64506.1"/>
    <property type="molecule type" value="Genomic_DNA"/>
</dbReference>
<proteinExistence type="predicted"/>
<feature type="compositionally biased region" description="Basic and acidic residues" evidence="1">
    <location>
        <begin position="52"/>
        <end position="66"/>
    </location>
</feature>
<dbReference type="Pfam" id="PF03009">
    <property type="entry name" value="GDPD"/>
    <property type="match status" value="1"/>
</dbReference>
<organism evidence="3">
    <name type="scientific">marine sediment metagenome</name>
    <dbReference type="NCBI Taxonomy" id="412755"/>
    <lineage>
        <taxon>unclassified sequences</taxon>
        <taxon>metagenomes</taxon>
        <taxon>ecological metagenomes</taxon>
    </lineage>
</organism>
<gene>
    <name evidence="3" type="ORF">LCGC14_2164220</name>
</gene>
<dbReference type="PROSITE" id="PS51704">
    <property type="entry name" value="GP_PDE"/>
    <property type="match status" value="1"/>
</dbReference>
<dbReference type="InterPro" id="IPR017946">
    <property type="entry name" value="PLC-like_Pdiesterase_TIM-brl"/>
</dbReference>
<accession>A0A0F9EE31</accession>
<sequence length="74" mass="8161">FDLQGHRGARGYHPENSLPGFAAALALGVTTLEMDLAMTRDGVLVVHHDQRGHLRTDQLDDFRQGKPNEQPNGN</sequence>
<name>A0A0F9EE31_9ZZZZ</name>